<organism evidence="2">
    <name type="scientific">Trypanosoma vivax (strain Y486)</name>
    <dbReference type="NCBI Taxonomy" id="1055687"/>
    <lineage>
        <taxon>Eukaryota</taxon>
        <taxon>Discoba</taxon>
        <taxon>Euglenozoa</taxon>
        <taxon>Kinetoplastea</taxon>
        <taxon>Metakinetoplastina</taxon>
        <taxon>Trypanosomatida</taxon>
        <taxon>Trypanosomatidae</taxon>
        <taxon>Trypanosoma</taxon>
        <taxon>Duttonella</taxon>
    </lineage>
</organism>
<evidence type="ECO:0000313" key="2">
    <source>
        <dbReference type="EMBL" id="CCC48415.1"/>
    </source>
</evidence>
<dbReference type="SUPFAM" id="SSF53067">
    <property type="entry name" value="Actin-like ATPase domain"/>
    <property type="match status" value="1"/>
</dbReference>
<gene>
    <name evidence="2" type="ORF">TVY486_0602060</name>
</gene>
<protein>
    <recommendedName>
        <fullName evidence="3">Actin-like protein</fullName>
    </recommendedName>
</protein>
<accession>G0TWS7</accession>
<dbReference type="AlphaFoldDB" id="G0TWS7"/>
<feature type="compositionally biased region" description="Low complexity" evidence="1">
    <location>
        <begin position="353"/>
        <end position="373"/>
    </location>
</feature>
<dbReference type="EMBL" id="HE573022">
    <property type="protein sequence ID" value="CCC48415.1"/>
    <property type="molecule type" value="Genomic_DNA"/>
</dbReference>
<proteinExistence type="predicted"/>
<dbReference type="VEuPathDB" id="TriTrypDB:TvY486_0602060"/>
<evidence type="ECO:0000256" key="1">
    <source>
        <dbReference type="SAM" id="MobiDB-lite"/>
    </source>
</evidence>
<reference evidence="2" key="1">
    <citation type="journal article" date="2012" name="Proc. Natl. Acad. Sci. U.S.A.">
        <title>Antigenic diversity is generated by distinct evolutionary mechanisms in African trypanosome species.</title>
        <authorList>
            <person name="Jackson A.P."/>
            <person name="Berry A."/>
            <person name="Aslett M."/>
            <person name="Allison H.C."/>
            <person name="Burton P."/>
            <person name="Vavrova-Anderson J."/>
            <person name="Brown R."/>
            <person name="Browne H."/>
            <person name="Corton N."/>
            <person name="Hauser H."/>
            <person name="Gamble J."/>
            <person name="Gilderthorp R."/>
            <person name="Marcello L."/>
            <person name="McQuillan J."/>
            <person name="Otto T.D."/>
            <person name="Quail M.A."/>
            <person name="Sanders M.J."/>
            <person name="van Tonder A."/>
            <person name="Ginger M.L."/>
            <person name="Field M.C."/>
            <person name="Barry J.D."/>
            <person name="Hertz-Fowler C."/>
            <person name="Berriman M."/>
        </authorList>
    </citation>
    <scope>NUCLEOTIDE SEQUENCE</scope>
    <source>
        <strain evidence="2">Y486</strain>
    </source>
</reference>
<name>G0TWS7_TRYVY</name>
<evidence type="ECO:0008006" key="3">
    <source>
        <dbReference type="Google" id="ProtNLM"/>
    </source>
</evidence>
<sequence>MSHPPSLCTAGLDSRQIAGCSDAWDVVLLHSSLATYLCSPGDVYASLEEKPVTKEMLALNSMAEMTPLGQRKLSFAISRLRKKLSERNSVIVLPVDSSQEYREKLVLFLFEKLCLRSIVVLSDAVAVTFATGLREALVVSVSISALTVSRVVAGTTVKYVQSSATDLFRLLMCAVNSVKRCQCGQADEDVLVGSKVVDAPTEATHHAASVCELGPLCSLELTSEEEASQNVRTPLNTVNLLESTYRGALVSLFGEQVYNSVAMSTRFRHTHTTVDTNPSDVDGCGVHNGHGLMEDTVNESEKCCILQQLIASVTEGDSLQVIVTGEALRVAPLLRIFLDEAVRFHGFGNAKKSLSVGSASSSSSSTPSSEGTSRTVSTSCFHKHSSPSLCIHPSPIEERPWDLPLLGGSLVGQLPLSELNRLRIFKEFAISTKGSIVHWRSAV</sequence>
<feature type="region of interest" description="Disordered" evidence="1">
    <location>
        <begin position="352"/>
        <end position="379"/>
    </location>
</feature>
<dbReference type="InterPro" id="IPR043129">
    <property type="entry name" value="ATPase_NBD"/>
</dbReference>